<sequence>MDGDAGVSLPEGLQEWVDERAEAQDVDSVTILARAINTYRLAVTDTGTSLDEIESVSDRLDSVEGRVDGLEGTVQEKIDDVRMRVVQVKRETDGKAPRDHDHPDLREGLDRATADIETLRDQLTEVESRVDAGFDNYEEILTYLDETTTDLDEHLGVVAQSLLNLRSRAADIEAAELERKALGDLLRLANDTGERKALCDDCGETVHLDLLTEPRCPACRSAFEDLSPSKGFFGSATLHTGNPPALEAATTERDDVSALFEERDTAELESEAEDAEGDVGNTIESDSDTDSAVHHEDQATHEATTGSKNDDD</sequence>
<evidence type="ECO:0000313" key="3">
    <source>
        <dbReference type="Proteomes" id="UP000443423"/>
    </source>
</evidence>
<dbReference type="EMBL" id="WKJQ01000001">
    <property type="protein sequence ID" value="MRW97776.1"/>
    <property type="molecule type" value="Genomic_DNA"/>
</dbReference>
<dbReference type="AlphaFoldDB" id="A0A6A8GCS9"/>
<evidence type="ECO:0000313" key="2">
    <source>
        <dbReference type="EMBL" id="MRW97776.1"/>
    </source>
</evidence>
<comment type="caution">
    <text evidence="2">The sequence shown here is derived from an EMBL/GenBank/DDBJ whole genome shotgun (WGS) entry which is preliminary data.</text>
</comment>
<dbReference type="OrthoDB" id="178000at2157"/>
<feature type="compositionally biased region" description="Acidic residues" evidence="1">
    <location>
        <begin position="267"/>
        <end position="277"/>
    </location>
</feature>
<protein>
    <recommendedName>
        <fullName evidence="4">CopG family transcriptional regulator</fullName>
    </recommendedName>
</protein>
<evidence type="ECO:0008006" key="4">
    <source>
        <dbReference type="Google" id="ProtNLM"/>
    </source>
</evidence>
<feature type="compositionally biased region" description="Polar residues" evidence="1">
    <location>
        <begin position="301"/>
        <end position="312"/>
    </location>
</feature>
<reference evidence="2 3" key="1">
    <citation type="submission" date="2019-11" db="EMBL/GenBank/DDBJ databases">
        <title>Whole genome sequence of Haloferax sp. MBLA0078.</title>
        <authorList>
            <person name="Seo M.-J."/>
            <person name="Cho E.-S."/>
        </authorList>
    </citation>
    <scope>NUCLEOTIDE SEQUENCE [LARGE SCALE GENOMIC DNA]</scope>
    <source>
        <strain evidence="2 3">MBLA0078</strain>
    </source>
</reference>
<dbReference type="Gene3D" id="1.10.287.1490">
    <property type="match status" value="1"/>
</dbReference>
<gene>
    <name evidence="2" type="ORF">GJR99_14495</name>
</gene>
<keyword evidence="3" id="KW-1185">Reference proteome</keyword>
<dbReference type="Proteomes" id="UP000443423">
    <property type="component" value="Unassembled WGS sequence"/>
</dbReference>
<feature type="compositionally biased region" description="Basic and acidic residues" evidence="1">
    <location>
        <begin position="291"/>
        <end position="300"/>
    </location>
</feature>
<name>A0A6A8GCS9_9EURY</name>
<accession>A0A6A8GCS9</accession>
<dbReference type="RefSeq" id="WP_151113374.1">
    <property type="nucleotide sequence ID" value="NZ_WKJQ01000001.1"/>
</dbReference>
<proteinExistence type="predicted"/>
<feature type="region of interest" description="Disordered" evidence="1">
    <location>
        <begin position="264"/>
        <end position="312"/>
    </location>
</feature>
<organism evidence="2 3">
    <name type="scientific">Haloferax marinum</name>
    <dbReference type="NCBI Taxonomy" id="2666143"/>
    <lineage>
        <taxon>Archaea</taxon>
        <taxon>Methanobacteriati</taxon>
        <taxon>Methanobacteriota</taxon>
        <taxon>Stenosarchaea group</taxon>
        <taxon>Halobacteria</taxon>
        <taxon>Halobacteriales</taxon>
        <taxon>Haloferacaceae</taxon>
        <taxon>Haloferax</taxon>
    </lineage>
</organism>
<evidence type="ECO:0000256" key="1">
    <source>
        <dbReference type="SAM" id="MobiDB-lite"/>
    </source>
</evidence>